<protein>
    <submittedName>
        <fullName evidence="2">Beta-lactamase class A</fullName>
    </submittedName>
</protein>
<proteinExistence type="predicted"/>
<evidence type="ECO:0000313" key="3">
    <source>
        <dbReference type="Proteomes" id="UP000184263"/>
    </source>
</evidence>
<dbReference type="InterPro" id="IPR045155">
    <property type="entry name" value="Beta-lactam_cat"/>
</dbReference>
<name>A0A1M6R1L0_SELRU</name>
<gene>
    <name evidence="2" type="ORF">SAMN05216582_101102</name>
</gene>
<dbReference type="GO" id="GO:0030655">
    <property type="term" value="P:beta-lactam antibiotic catabolic process"/>
    <property type="evidence" value="ECO:0007669"/>
    <property type="project" value="InterPro"/>
</dbReference>
<dbReference type="InterPro" id="IPR012338">
    <property type="entry name" value="Beta-lactam/transpept-like"/>
</dbReference>
<feature type="domain" description="Beta-lactamase class A catalytic" evidence="1">
    <location>
        <begin position="86"/>
        <end position="293"/>
    </location>
</feature>
<dbReference type="GO" id="GO:0008800">
    <property type="term" value="F:beta-lactamase activity"/>
    <property type="evidence" value="ECO:0007669"/>
    <property type="project" value="InterPro"/>
</dbReference>
<dbReference type="GO" id="GO:0046677">
    <property type="term" value="P:response to antibiotic"/>
    <property type="evidence" value="ECO:0007669"/>
    <property type="project" value="InterPro"/>
</dbReference>
<dbReference type="PANTHER" id="PTHR35333">
    <property type="entry name" value="BETA-LACTAMASE"/>
    <property type="match status" value="1"/>
</dbReference>
<organism evidence="2 3">
    <name type="scientific">Selenomonas ruminantium</name>
    <dbReference type="NCBI Taxonomy" id="971"/>
    <lineage>
        <taxon>Bacteria</taxon>
        <taxon>Bacillati</taxon>
        <taxon>Bacillota</taxon>
        <taxon>Negativicutes</taxon>
        <taxon>Selenomonadales</taxon>
        <taxon>Selenomonadaceae</taxon>
        <taxon>Selenomonas</taxon>
    </lineage>
</organism>
<evidence type="ECO:0000313" key="2">
    <source>
        <dbReference type="EMBL" id="SHK26276.1"/>
    </source>
</evidence>
<dbReference type="AlphaFoldDB" id="A0A1M6R1L0"/>
<sequence>MKRKVRDSVTFKRIFTFFCVVVVLEVGGIVSAALWMQHDEGGLAAQAAATPQKKNFIRVDRAADEADLQANTARIIGDSVNQMSVYFLRPDREMEPFLYNQRQLSPASIIKLFVMAKTMQDVHDGKLNLTDKITIRKKDVVGGAGVLTWYDAGQQRTVLQLLTVMITDSDNTATNLLIDRLGGMKSINQYLAQYGYTDTVLAHKMMIGNGGRKNLSSVRDLGHLLTRLYYHQLVGPEEDEIMLDILKQQHDKECLGSALPEYVIAHKTGEVTGVYADGGVFFGQNEDFILVILNNGTEGRVDTIDKMQKLAKYYASTIEN</sequence>
<dbReference type="OrthoDB" id="9775096at2"/>
<dbReference type="InterPro" id="IPR000871">
    <property type="entry name" value="Beta-lactam_class-A"/>
</dbReference>
<accession>A0A1M6R1L0</accession>
<dbReference type="Pfam" id="PF13354">
    <property type="entry name" value="Beta-lactamase2"/>
    <property type="match status" value="1"/>
</dbReference>
<dbReference type="Proteomes" id="UP000184263">
    <property type="component" value="Unassembled WGS sequence"/>
</dbReference>
<dbReference type="EMBL" id="FRBC01000001">
    <property type="protein sequence ID" value="SHK26276.1"/>
    <property type="molecule type" value="Genomic_DNA"/>
</dbReference>
<dbReference type="SUPFAM" id="SSF56601">
    <property type="entry name" value="beta-lactamase/transpeptidase-like"/>
    <property type="match status" value="1"/>
</dbReference>
<evidence type="ECO:0000259" key="1">
    <source>
        <dbReference type="Pfam" id="PF13354"/>
    </source>
</evidence>
<reference evidence="2 3" key="1">
    <citation type="submission" date="2016-11" db="EMBL/GenBank/DDBJ databases">
        <authorList>
            <person name="Jaros S."/>
            <person name="Januszkiewicz K."/>
            <person name="Wedrychowicz H."/>
        </authorList>
    </citation>
    <scope>NUCLEOTIDE SEQUENCE [LARGE SCALE GENOMIC DNA]</scope>
    <source>
        <strain evidence="2 3">HD4</strain>
    </source>
</reference>
<dbReference type="PANTHER" id="PTHR35333:SF3">
    <property type="entry name" value="BETA-LACTAMASE-TYPE TRANSPEPTIDASE FOLD CONTAINING PROTEIN"/>
    <property type="match status" value="1"/>
</dbReference>
<dbReference type="Gene3D" id="3.40.710.10">
    <property type="entry name" value="DD-peptidase/beta-lactamase superfamily"/>
    <property type="match status" value="1"/>
</dbReference>
<dbReference type="RefSeq" id="WP_081371789.1">
    <property type="nucleotide sequence ID" value="NZ_FRBC01000001.1"/>
</dbReference>